<evidence type="ECO:0000313" key="3">
    <source>
        <dbReference type="Proteomes" id="UP000030746"/>
    </source>
</evidence>
<dbReference type="CTD" id="20248555"/>
<dbReference type="KEGG" id="lgi:LOTGIDRAFT_231339"/>
<name>V4ATI8_LOTGI</name>
<keyword evidence="3" id="KW-1185">Reference proteome</keyword>
<dbReference type="PANTHER" id="PTHR31698:SF8">
    <property type="entry name" value="LYSOZYME G-RELATED"/>
    <property type="match status" value="1"/>
</dbReference>
<dbReference type="Gene3D" id="1.10.530.10">
    <property type="match status" value="1"/>
</dbReference>
<dbReference type="HOGENOM" id="CLU_089081_1_0_1"/>
<dbReference type="PANTHER" id="PTHR31698">
    <property type="entry name" value="LYSOZYME G FAMILY MEMBER"/>
    <property type="match status" value="1"/>
</dbReference>
<dbReference type="AlphaFoldDB" id="V4ATI8"/>
<feature type="chain" id="PRO_5004717155" description="Lysozyme" evidence="1">
    <location>
        <begin position="24"/>
        <end position="273"/>
    </location>
</feature>
<dbReference type="EMBL" id="KB201262">
    <property type="protein sequence ID" value="ESO98225.1"/>
    <property type="molecule type" value="Genomic_DNA"/>
</dbReference>
<dbReference type="SUPFAM" id="SSF53955">
    <property type="entry name" value="Lysozyme-like"/>
    <property type="match status" value="1"/>
</dbReference>
<dbReference type="InterPro" id="IPR002152">
    <property type="entry name" value="Glyco_hydro_23"/>
</dbReference>
<accession>V4ATI8</accession>
<dbReference type="GeneID" id="20248555"/>
<dbReference type="GO" id="GO:0009253">
    <property type="term" value="P:peptidoglycan catabolic process"/>
    <property type="evidence" value="ECO:0007669"/>
    <property type="project" value="InterPro"/>
</dbReference>
<dbReference type="RefSeq" id="XP_009050931.1">
    <property type="nucleotide sequence ID" value="XM_009052683.1"/>
</dbReference>
<evidence type="ECO:0000313" key="2">
    <source>
        <dbReference type="EMBL" id="ESO98225.1"/>
    </source>
</evidence>
<dbReference type="Proteomes" id="UP000030746">
    <property type="component" value="Unassembled WGS sequence"/>
</dbReference>
<evidence type="ECO:0008006" key="4">
    <source>
        <dbReference type="Google" id="ProtNLM"/>
    </source>
</evidence>
<gene>
    <name evidence="2" type="ORF">LOTGIDRAFT_231339</name>
</gene>
<sequence>MSKMGYMAYILVVFALLCFYVNADQCTYRGGQCKRSSGGWWFWSRRPSCYNGRFVNGLCSSNYKCCVPNTPKPTKTTPPPVSYQCYGDFMKLNPTGAGKLTSGQDWLKYTGVRASNKMLDTDLAELNKRKQCYIRAGRNSCIHPAIIAAIASRESRGGRLLYASNGLGDKKKAWGIMQCDLHKSGQDCKKYKWDSCDHINHMTQTVLLPFVKTIKRNHPSWAAKYQLKGGVAAYNFGPGNVQTIPGMDDKTTGDDYSNDVIARAQRLVKAYGW</sequence>
<dbReference type="PRINTS" id="PR00749">
    <property type="entry name" value="LYSOZYMEG"/>
</dbReference>
<dbReference type="InterPro" id="IPR023346">
    <property type="entry name" value="Lysozyme-like_dom_sf"/>
</dbReference>
<organism evidence="2 3">
    <name type="scientific">Lottia gigantea</name>
    <name type="common">Giant owl limpet</name>
    <dbReference type="NCBI Taxonomy" id="225164"/>
    <lineage>
        <taxon>Eukaryota</taxon>
        <taxon>Metazoa</taxon>
        <taxon>Spiralia</taxon>
        <taxon>Lophotrochozoa</taxon>
        <taxon>Mollusca</taxon>
        <taxon>Gastropoda</taxon>
        <taxon>Patellogastropoda</taxon>
        <taxon>Lottioidea</taxon>
        <taxon>Lottiidae</taxon>
        <taxon>Lottia</taxon>
    </lineage>
</organism>
<protein>
    <recommendedName>
        <fullName evidence="4">Lysozyme</fullName>
    </recommendedName>
</protein>
<dbReference type="GO" id="GO:0003796">
    <property type="term" value="F:lysozyme activity"/>
    <property type="evidence" value="ECO:0007669"/>
    <property type="project" value="InterPro"/>
</dbReference>
<evidence type="ECO:0000256" key="1">
    <source>
        <dbReference type="SAM" id="SignalP"/>
    </source>
</evidence>
<dbReference type="OMA" id="IMTMETP"/>
<keyword evidence="1" id="KW-0732">Signal</keyword>
<feature type="signal peptide" evidence="1">
    <location>
        <begin position="1"/>
        <end position="23"/>
    </location>
</feature>
<dbReference type="OrthoDB" id="10021790at2759"/>
<dbReference type="CDD" id="cd01021">
    <property type="entry name" value="GEWL"/>
    <property type="match status" value="1"/>
</dbReference>
<reference evidence="2 3" key="1">
    <citation type="journal article" date="2013" name="Nature">
        <title>Insights into bilaterian evolution from three spiralian genomes.</title>
        <authorList>
            <person name="Simakov O."/>
            <person name="Marletaz F."/>
            <person name="Cho S.J."/>
            <person name="Edsinger-Gonzales E."/>
            <person name="Havlak P."/>
            <person name="Hellsten U."/>
            <person name="Kuo D.H."/>
            <person name="Larsson T."/>
            <person name="Lv J."/>
            <person name="Arendt D."/>
            <person name="Savage R."/>
            <person name="Osoegawa K."/>
            <person name="de Jong P."/>
            <person name="Grimwood J."/>
            <person name="Chapman J.A."/>
            <person name="Shapiro H."/>
            <person name="Aerts A."/>
            <person name="Otillar R.P."/>
            <person name="Terry A.Y."/>
            <person name="Boore J.L."/>
            <person name="Grigoriev I.V."/>
            <person name="Lindberg D.R."/>
            <person name="Seaver E.C."/>
            <person name="Weisblat D.A."/>
            <person name="Putnam N.H."/>
            <person name="Rokhsar D.S."/>
        </authorList>
    </citation>
    <scope>NUCLEOTIDE SEQUENCE [LARGE SCALE GENOMIC DNA]</scope>
</reference>
<proteinExistence type="predicted"/>